<reference evidence="6 7" key="1">
    <citation type="journal article" date="2016" name="Nat. Commun.">
        <title>Thousands of microbial genomes shed light on interconnected biogeochemical processes in an aquifer system.</title>
        <authorList>
            <person name="Anantharaman K."/>
            <person name="Brown C.T."/>
            <person name="Hug L.A."/>
            <person name="Sharon I."/>
            <person name="Castelle C.J."/>
            <person name="Probst A.J."/>
            <person name="Thomas B.C."/>
            <person name="Singh A."/>
            <person name="Wilkins M.J."/>
            <person name="Karaoz U."/>
            <person name="Brodie E.L."/>
            <person name="Williams K.H."/>
            <person name="Hubbard S.S."/>
            <person name="Banfield J.F."/>
        </authorList>
    </citation>
    <scope>NUCLEOTIDE SEQUENCE [LARGE SCALE GENOMIC DNA]</scope>
</reference>
<accession>A0A1F5YS18</accession>
<evidence type="ECO:0000256" key="4">
    <source>
        <dbReference type="ARBA" id="ARBA00022825"/>
    </source>
</evidence>
<dbReference type="FunFam" id="2.30.42.10:FF:000063">
    <property type="entry name" value="Peptidase, S41 family"/>
    <property type="match status" value="1"/>
</dbReference>
<dbReference type="SMART" id="SM00228">
    <property type="entry name" value="PDZ"/>
    <property type="match status" value="1"/>
</dbReference>
<organism evidence="6 7">
    <name type="scientific">Candidatus Gottesmanbacteria bacterium RBG_16_37_8</name>
    <dbReference type="NCBI Taxonomy" id="1798371"/>
    <lineage>
        <taxon>Bacteria</taxon>
        <taxon>Candidatus Gottesmaniibacteriota</taxon>
    </lineage>
</organism>
<dbReference type="Gene3D" id="3.90.226.10">
    <property type="entry name" value="2-enoyl-CoA Hydratase, Chain A, domain 1"/>
    <property type="match status" value="1"/>
</dbReference>
<dbReference type="InterPro" id="IPR004447">
    <property type="entry name" value="Peptidase_S41A"/>
</dbReference>
<evidence type="ECO:0000256" key="1">
    <source>
        <dbReference type="ARBA" id="ARBA00009179"/>
    </source>
</evidence>
<dbReference type="GO" id="GO:0030288">
    <property type="term" value="C:outer membrane-bounded periplasmic space"/>
    <property type="evidence" value="ECO:0007669"/>
    <property type="project" value="TreeGrafter"/>
</dbReference>
<dbReference type="STRING" id="1798371.A2W14_04335"/>
<evidence type="ECO:0000256" key="2">
    <source>
        <dbReference type="ARBA" id="ARBA00022670"/>
    </source>
</evidence>
<dbReference type="GO" id="GO:0004175">
    <property type="term" value="F:endopeptidase activity"/>
    <property type="evidence" value="ECO:0007669"/>
    <property type="project" value="TreeGrafter"/>
</dbReference>
<evidence type="ECO:0000313" key="7">
    <source>
        <dbReference type="Proteomes" id="UP000176665"/>
    </source>
</evidence>
<comment type="caution">
    <text evidence="6">The sequence shown here is derived from an EMBL/GenBank/DDBJ whole genome shotgun (WGS) entry which is preliminary data.</text>
</comment>
<dbReference type="GO" id="GO:0008236">
    <property type="term" value="F:serine-type peptidase activity"/>
    <property type="evidence" value="ECO:0007669"/>
    <property type="project" value="UniProtKB-KW"/>
</dbReference>
<dbReference type="InterPro" id="IPR041489">
    <property type="entry name" value="PDZ_6"/>
</dbReference>
<dbReference type="SUPFAM" id="SSF50156">
    <property type="entry name" value="PDZ domain-like"/>
    <property type="match status" value="1"/>
</dbReference>
<sequence>MRKIRNLLILFTIVILAFGSGFNLGKKDQRVVSVKSAAISDKDRTNQKGLDFSLFWDVWDRLYSNYLDKSALEPQKMIYGAISGMVASLDDPYTVFLTPSQNKEAKDDLGGKFEGIGAQLGVKDKKIVVIAPLKKSPAETAGLSAGDWIVKVDGKDTFNWTLPEAVAKIRGPKGSKVMLTIIRKDEEKSREVEVLRDEIKVASVEWEKITVDCQSVKNSDQPQCVRKDSDCPNCLTVYYLKLARFGDNTNAEWTKIVNEVVDSKSKLPESKILGLVFDVRNNPGGYLAGSVYIASEFIKDGTVVMQENADGTKKTYKVNRQGKLTDIPMVALMNKGSASASEIVAGTLKVRKNIPLVGETSFGKGTIQEAQDLPEGAGIHITTAKWLLPDNSNLNGDGIKPDVEVTNEESNPDRDFQLEKAVDILYEKK</sequence>
<dbReference type="InterPro" id="IPR005151">
    <property type="entry name" value="Tail-specific_protease"/>
</dbReference>
<dbReference type="PANTHER" id="PTHR32060">
    <property type="entry name" value="TAIL-SPECIFIC PROTEASE"/>
    <property type="match status" value="1"/>
</dbReference>
<dbReference type="InterPro" id="IPR001478">
    <property type="entry name" value="PDZ"/>
</dbReference>
<keyword evidence="3" id="KW-0378">Hydrolase</keyword>
<evidence type="ECO:0000313" key="6">
    <source>
        <dbReference type="EMBL" id="OGG02980.1"/>
    </source>
</evidence>
<feature type="domain" description="PDZ" evidence="5">
    <location>
        <begin position="94"/>
        <end position="170"/>
    </location>
</feature>
<dbReference type="Proteomes" id="UP000176665">
    <property type="component" value="Unassembled WGS sequence"/>
</dbReference>
<dbReference type="Pfam" id="PF22694">
    <property type="entry name" value="CtpB_N-like"/>
    <property type="match status" value="1"/>
</dbReference>
<dbReference type="PROSITE" id="PS50106">
    <property type="entry name" value="PDZ"/>
    <property type="match status" value="1"/>
</dbReference>
<dbReference type="InterPro" id="IPR029045">
    <property type="entry name" value="ClpP/crotonase-like_dom_sf"/>
</dbReference>
<dbReference type="CDD" id="cd07560">
    <property type="entry name" value="Peptidase_S41_CPP"/>
    <property type="match status" value="1"/>
</dbReference>
<dbReference type="Pfam" id="PF03572">
    <property type="entry name" value="Peptidase_S41"/>
    <property type="match status" value="1"/>
</dbReference>
<dbReference type="InterPro" id="IPR036034">
    <property type="entry name" value="PDZ_sf"/>
</dbReference>
<keyword evidence="4" id="KW-0720">Serine protease</keyword>
<keyword evidence="2" id="KW-0645">Protease</keyword>
<dbReference type="InterPro" id="IPR055210">
    <property type="entry name" value="CtpA/B_N"/>
</dbReference>
<evidence type="ECO:0000256" key="3">
    <source>
        <dbReference type="ARBA" id="ARBA00022801"/>
    </source>
</evidence>
<comment type="similarity">
    <text evidence="1">Belongs to the peptidase S41A family.</text>
</comment>
<dbReference type="Gene3D" id="2.30.42.10">
    <property type="match status" value="1"/>
</dbReference>
<dbReference type="AlphaFoldDB" id="A0A1F5YS18"/>
<evidence type="ECO:0000259" key="5">
    <source>
        <dbReference type="PROSITE" id="PS50106"/>
    </source>
</evidence>
<dbReference type="GO" id="GO:0006508">
    <property type="term" value="P:proteolysis"/>
    <property type="evidence" value="ECO:0007669"/>
    <property type="project" value="UniProtKB-KW"/>
</dbReference>
<dbReference type="Gene3D" id="3.30.750.44">
    <property type="match status" value="1"/>
</dbReference>
<dbReference type="Pfam" id="PF17820">
    <property type="entry name" value="PDZ_6"/>
    <property type="match status" value="1"/>
</dbReference>
<dbReference type="SUPFAM" id="SSF52096">
    <property type="entry name" value="ClpP/crotonase"/>
    <property type="match status" value="1"/>
</dbReference>
<dbReference type="GO" id="GO:0007165">
    <property type="term" value="P:signal transduction"/>
    <property type="evidence" value="ECO:0007669"/>
    <property type="project" value="TreeGrafter"/>
</dbReference>
<dbReference type="EMBL" id="MFJA01000044">
    <property type="protein sequence ID" value="OGG02980.1"/>
    <property type="molecule type" value="Genomic_DNA"/>
</dbReference>
<name>A0A1F5YS18_9BACT</name>
<protein>
    <recommendedName>
        <fullName evidence="5">PDZ domain-containing protein</fullName>
    </recommendedName>
</protein>
<proteinExistence type="inferred from homology"/>
<dbReference type="SMART" id="SM00245">
    <property type="entry name" value="TSPc"/>
    <property type="match status" value="1"/>
</dbReference>
<dbReference type="PANTHER" id="PTHR32060:SF30">
    <property type="entry name" value="CARBOXY-TERMINAL PROCESSING PROTEASE CTPA"/>
    <property type="match status" value="1"/>
</dbReference>
<gene>
    <name evidence="6" type="ORF">A2W14_04335</name>
</gene>
<dbReference type="CDD" id="cd06782">
    <property type="entry name" value="cpPDZ_CPP-like"/>
    <property type="match status" value="1"/>
</dbReference>